<protein>
    <submittedName>
        <fullName evidence="1">Microviridin/marinostatin family tricyclic proteinase inhibitor</fullName>
    </submittedName>
</protein>
<evidence type="ECO:0000313" key="1">
    <source>
        <dbReference type="EMBL" id="MBD2278667.1"/>
    </source>
</evidence>
<organism evidence="1 2">
    <name type="scientific">Aphanizomenon flos-aquae FACHB-1040</name>
    <dbReference type="NCBI Taxonomy" id="2692887"/>
    <lineage>
        <taxon>Bacteria</taxon>
        <taxon>Bacillati</taxon>
        <taxon>Cyanobacteriota</taxon>
        <taxon>Cyanophyceae</taxon>
        <taxon>Nostocales</taxon>
        <taxon>Aphanizomenonaceae</taxon>
        <taxon>Aphanizomenon</taxon>
    </lineage>
</organism>
<reference evidence="1 2" key="1">
    <citation type="journal article" date="2020" name="ISME J.">
        <title>Comparative genomics reveals insights into cyanobacterial evolution and habitat adaptation.</title>
        <authorList>
            <person name="Chen M.Y."/>
            <person name="Teng W.K."/>
            <person name="Zhao L."/>
            <person name="Hu C.X."/>
            <person name="Zhou Y.K."/>
            <person name="Han B.P."/>
            <person name="Song L.R."/>
            <person name="Shu W.S."/>
        </authorList>
    </citation>
    <scope>NUCLEOTIDE SEQUENCE [LARGE SCALE GENOMIC DNA]</scope>
    <source>
        <strain evidence="1 2">FACHB-1040</strain>
    </source>
</reference>
<comment type="caution">
    <text evidence="1">The sequence shown here is derived from an EMBL/GenBank/DDBJ whole genome shotgun (WGS) entry which is preliminary data.</text>
</comment>
<name>A0ABR8BVG3_APHFL</name>
<dbReference type="Pfam" id="PF12559">
    <property type="entry name" value="Inhibitor_I10"/>
    <property type="match status" value="1"/>
</dbReference>
<proteinExistence type="predicted"/>
<evidence type="ECO:0000313" key="2">
    <source>
        <dbReference type="Proteomes" id="UP000606721"/>
    </source>
</evidence>
<dbReference type="RefSeq" id="WP_190382971.1">
    <property type="nucleotide sequence ID" value="NZ_JACJQT010000022.1"/>
</dbReference>
<accession>A0ABR8BVG3</accession>
<dbReference type="InterPro" id="IPR022217">
    <property type="entry name" value="Prot_inh_I10_marinostatin"/>
</dbReference>
<gene>
    <name evidence="1" type="ORF">H6F99_10280</name>
</gene>
<sequence length="55" mass="6282">MTTATLTLTNIEALPFFARFLAAEEPPETPTPQPEEQPLPPPIFTFKYPSDWEDF</sequence>
<dbReference type="EMBL" id="JACJQT010000022">
    <property type="protein sequence ID" value="MBD2278667.1"/>
    <property type="molecule type" value="Genomic_DNA"/>
</dbReference>
<keyword evidence="2" id="KW-1185">Reference proteome</keyword>
<dbReference type="Proteomes" id="UP000606721">
    <property type="component" value="Unassembled WGS sequence"/>
</dbReference>
<dbReference type="NCBIfam" id="NF033738">
    <property type="entry name" value="microvirid_RiPP"/>
    <property type="match status" value="1"/>
</dbReference>